<dbReference type="PANTHER" id="PTHR12301">
    <property type="entry name" value="SAM-DOMAIN, SH3 AND NUCLEAR LOCALIZATION SIGNALS PROTEIN RELATED"/>
    <property type="match status" value="1"/>
</dbReference>
<evidence type="ECO:0000256" key="7">
    <source>
        <dbReference type="ARBA" id="ARBA00064556"/>
    </source>
</evidence>
<dbReference type="Pfam" id="PF12485">
    <property type="entry name" value="SPIDER"/>
    <property type="match status" value="1"/>
</dbReference>
<dbReference type="FunFam" id="2.30.30.40:FF:000021">
    <property type="entry name" value="Putative sam and sh3 domain-containing protein 1"/>
    <property type="match status" value="1"/>
</dbReference>
<feature type="region of interest" description="Disordered" evidence="10">
    <location>
        <begin position="624"/>
        <end position="647"/>
    </location>
</feature>
<dbReference type="SMART" id="SM00326">
    <property type="entry name" value="SH3"/>
    <property type="match status" value="1"/>
</dbReference>
<dbReference type="FunFam" id="1.10.150.50:FF:000038">
    <property type="entry name" value="Putative sam and sh3 domain-containing protein 1"/>
    <property type="match status" value="1"/>
</dbReference>
<dbReference type="SUPFAM" id="SSF47769">
    <property type="entry name" value="SAM/Pointed domain"/>
    <property type="match status" value="2"/>
</dbReference>
<feature type="compositionally biased region" description="Low complexity" evidence="10">
    <location>
        <begin position="338"/>
        <end position="350"/>
    </location>
</feature>
<dbReference type="SMART" id="SM00454">
    <property type="entry name" value="SAM"/>
    <property type="match status" value="2"/>
</dbReference>
<dbReference type="InterPro" id="IPR001660">
    <property type="entry name" value="SAM"/>
</dbReference>
<dbReference type="Gene3D" id="1.10.150.50">
    <property type="entry name" value="Transcription Factor, Ets-1"/>
    <property type="match status" value="2"/>
</dbReference>
<comment type="subunit">
    <text evidence="7">Interacts with GNAS. Interacts with IQGAP1. Interacts with TRAF6 (via C-terminus); the interaction is LPS-dependent. Interacts with MAP3K7, CHUK and IKBKB.</text>
</comment>
<feature type="compositionally biased region" description="Basic and acidic residues" evidence="10">
    <location>
        <begin position="954"/>
        <end position="981"/>
    </location>
</feature>
<evidence type="ECO:0000256" key="9">
    <source>
        <dbReference type="PROSITE-ProRule" id="PRU00192"/>
    </source>
</evidence>
<dbReference type="CDD" id="cd09559">
    <property type="entry name" value="SAM_SASH1_repeat1"/>
    <property type="match status" value="1"/>
</dbReference>
<evidence type="ECO:0000256" key="6">
    <source>
        <dbReference type="ARBA" id="ARBA00057807"/>
    </source>
</evidence>
<dbReference type="InterPro" id="IPR035720">
    <property type="entry name" value="SASH1_SH3"/>
</dbReference>
<organism evidence="13 14">
    <name type="scientific">Hipposideros armiger</name>
    <name type="common">Great Himalayan leaf-nosed bat</name>
    <dbReference type="NCBI Taxonomy" id="186990"/>
    <lineage>
        <taxon>Eukaryota</taxon>
        <taxon>Metazoa</taxon>
        <taxon>Chordata</taxon>
        <taxon>Craniata</taxon>
        <taxon>Vertebrata</taxon>
        <taxon>Euteleostomi</taxon>
        <taxon>Mammalia</taxon>
        <taxon>Eutheria</taxon>
        <taxon>Laurasiatheria</taxon>
        <taxon>Chiroptera</taxon>
        <taxon>Yinpterochiroptera</taxon>
        <taxon>Rhinolophoidea</taxon>
        <taxon>Hipposideridae</taxon>
        <taxon>Hipposideros</taxon>
    </lineage>
</organism>
<dbReference type="AlphaFoldDB" id="A0A8B7R3R6"/>
<feature type="compositionally biased region" description="Polar residues" evidence="10">
    <location>
        <begin position="531"/>
        <end position="543"/>
    </location>
</feature>
<evidence type="ECO:0000256" key="3">
    <source>
        <dbReference type="ARBA" id="ARBA00022490"/>
    </source>
</evidence>
<dbReference type="GO" id="GO:0031435">
    <property type="term" value="F:mitogen-activated protein kinase kinase kinase binding"/>
    <property type="evidence" value="ECO:0007669"/>
    <property type="project" value="TreeGrafter"/>
</dbReference>
<dbReference type="InterPro" id="IPR001452">
    <property type="entry name" value="SH3_domain"/>
</dbReference>
<reference evidence="14" key="1">
    <citation type="submission" date="2025-08" db="UniProtKB">
        <authorList>
            <consortium name="RefSeq"/>
        </authorList>
    </citation>
    <scope>IDENTIFICATION</scope>
    <source>
        <tissue evidence="14">Muscle</tissue>
    </source>
</reference>
<feature type="region of interest" description="Disordered" evidence="10">
    <location>
        <begin position="323"/>
        <end position="351"/>
    </location>
</feature>
<feature type="domain" description="SAM" evidence="12">
    <location>
        <begin position="640"/>
        <end position="704"/>
    </location>
</feature>
<dbReference type="Pfam" id="PF07647">
    <property type="entry name" value="SAM_2"/>
    <property type="match status" value="1"/>
</dbReference>
<dbReference type="Gene3D" id="2.30.30.40">
    <property type="entry name" value="SH3 Domains"/>
    <property type="match status" value="1"/>
</dbReference>
<evidence type="ECO:0000256" key="8">
    <source>
        <dbReference type="ARBA" id="ARBA00074059"/>
    </source>
</evidence>
<keyword evidence="5" id="KW-0677">Repeat</keyword>
<feature type="compositionally biased region" description="Low complexity" evidence="10">
    <location>
        <begin position="475"/>
        <end position="484"/>
    </location>
</feature>
<sequence length="1245" mass="136760">MEDAGAAGPGPEPQPAPEPETGAGMSEAFSRLWTDVMGILDGSLGNIDDLAQQYADYYNTCFSDVCERMEELRKRRVSQDLDVPCPKSSHSQIDSPQHIHFVEKPDASPTSLQLRSQIEESLGFCSAVSTPEVERKNPLHKSNSEDGSVGKGDWKKKNKYFWQNFRKNQKGIMRQTSKGEDVGYVASEITMSDEERIQLMMMVKEKMITIEEALARLKEYEAQHRQSAALDPADWPDGSYPTFDGSSNCNSREQSDDETEESVKFKRLHKLVNSTRRVRKKLIRVEDMKKPSTEGGEEPVFENSPVLDERAALYSGVHKKPFFFDGSPEKPPEDDSEPLTTSPSSSSLDTWGAGRKLVKTFSKGEGRGLIKPPKKMGTFFSYPEEEKAQKVSRSLTEGEMKKGLGSLSHGRTCSFGGFDLTNRSLHIGSNNSDPMGKEGDFMYKEVIKSPTASRISLGKKVKSVKETMRKRMSKKYSSSVSEQDSGLDGMPGSPPSSQPDSEHMDKPKLKAGGSVESLRSSLSGQSSMSGQTVSTTDSSTSNRESVKSEDGDDEEPPYRGPFCGRARVHTDFTPSPYDTDSLKLKKGDIIDIISKPPMGTWMGLLNNKVGTFKFIYVDVLNEEEEKPKRPTRRRRKGRPPQPKSVEDLLDRINLKEHMPTFLFNGYEDLDTFKLLEEEDLDELNIRDPEHRAVLLTAVELLQEYDSNSDQSGSQEKLLADSQGLSGCSPRDSGCYESSENLENGKTRKTGLLSAKSPTESSLKSFNRNQLGNYPTLPLPKSVDSLKPGEDGRLGGGLAPHTSKRCDQPCGTGLNKNRRSLPVSMCRSCETLEGPQPVETWPRSHSLDDLQGEPDAEKDVPSAVTEPSPQIAPEVPQKTTPFVAKVHSPKRDSAVDKALLLTQSKRFSEPQKMTTKKLGGSITASSRGVTPPPCLPKNYDAQPPGVRHSLMRTPLEGHRKGLDFEGTHHPPGTKEGEQRGPEARTQAKHPAQPPPVPAKKSRERLANGLHPPALDAPCLPLKKGGPSGPSPSDCHLPQASRPPSGQEPGSPPTARPPPWLSELPESASLQEHGVKLGPALTRKISCTRGVDLEMLTEDKLGAEGIDLTEEPYSDKHGRCGIPEALVQRYAEDLDQPERDVATSMDQIRVKLLRKQHRMAIPSGGLTEICRKPLSPGCVSSVSDWLISIGLPMYTTTLTEAGFSSLGQVPSLSHTCLQQAGITEERHISKLVSAARLFKLPPGPEAM</sequence>
<evidence type="ECO:0000259" key="11">
    <source>
        <dbReference type="PROSITE" id="PS50002"/>
    </source>
</evidence>
<dbReference type="SUPFAM" id="SSF50044">
    <property type="entry name" value="SH3-domain"/>
    <property type="match status" value="1"/>
</dbReference>
<dbReference type="Pfam" id="PF26285">
    <property type="entry name" value="SASH1_Homeodomain"/>
    <property type="match status" value="2"/>
</dbReference>
<feature type="compositionally biased region" description="Pro residues" evidence="10">
    <location>
        <begin position="1048"/>
        <end position="1058"/>
    </location>
</feature>
<feature type="domain" description="SAM" evidence="12">
    <location>
        <begin position="1175"/>
        <end position="1239"/>
    </location>
</feature>
<evidence type="ECO:0000313" key="14">
    <source>
        <dbReference type="RefSeq" id="XP_019494470.1"/>
    </source>
</evidence>
<evidence type="ECO:0000256" key="5">
    <source>
        <dbReference type="ARBA" id="ARBA00022737"/>
    </source>
</evidence>
<evidence type="ECO:0000256" key="1">
    <source>
        <dbReference type="ARBA" id="ARBA00004496"/>
    </source>
</evidence>
<keyword evidence="3" id="KW-0963">Cytoplasm</keyword>
<dbReference type="GeneID" id="109380878"/>
<dbReference type="GO" id="GO:0005737">
    <property type="term" value="C:cytoplasm"/>
    <property type="evidence" value="ECO:0007669"/>
    <property type="project" value="UniProtKB-SubCell"/>
</dbReference>
<feature type="region of interest" description="Disordered" evidence="10">
    <location>
        <begin position="228"/>
        <end position="264"/>
    </location>
</feature>
<evidence type="ECO:0000256" key="2">
    <source>
        <dbReference type="ARBA" id="ARBA00022443"/>
    </source>
</evidence>
<accession>A0A8B7R3R6</accession>
<proteinExistence type="predicted"/>
<feature type="compositionally biased region" description="Polar residues" evidence="10">
    <location>
        <begin position="755"/>
        <end position="772"/>
    </location>
</feature>
<dbReference type="RefSeq" id="XP_019494470.1">
    <property type="nucleotide sequence ID" value="XM_019638925.1"/>
</dbReference>
<dbReference type="InterPro" id="IPR036028">
    <property type="entry name" value="SH3-like_dom_sf"/>
</dbReference>
<evidence type="ECO:0000256" key="10">
    <source>
        <dbReference type="SAM" id="MobiDB-lite"/>
    </source>
</evidence>
<feature type="compositionally biased region" description="Basic residues" evidence="10">
    <location>
        <begin position="629"/>
        <end position="638"/>
    </location>
</feature>
<feature type="region of interest" description="Disordered" evidence="10">
    <location>
        <begin position="832"/>
        <end position="880"/>
    </location>
</feature>
<dbReference type="PROSITE" id="PS50002">
    <property type="entry name" value="SH3"/>
    <property type="match status" value="1"/>
</dbReference>
<protein>
    <recommendedName>
        <fullName evidence="8">SAM and SH3 domain-containing protein 1</fullName>
    </recommendedName>
</protein>
<dbReference type="CTD" id="23328"/>
<dbReference type="GO" id="GO:1901224">
    <property type="term" value="P:positive regulation of non-canonical NF-kappaB signal transduction"/>
    <property type="evidence" value="ECO:0007669"/>
    <property type="project" value="TreeGrafter"/>
</dbReference>
<keyword evidence="2 9" id="KW-0728">SH3 domain</keyword>
<dbReference type="OrthoDB" id="10047268at2759"/>
<dbReference type="InterPro" id="IPR037630">
    <property type="entry name" value="SASH1_SAM_repeat2"/>
</dbReference>
<dbReference type="InterPro" id="IPR051725">
    <property type="entry name" value="SAM-SH3_domain_protein"/>
</dbReference>
<dbReference type="InterPro" id="IPR058666">
    <property type="entry name" value="SASH1/NUB1_homeodomain"/>
</dbReference>
<feature type="compositionally biased region" description="Low complexity" evidence="10">
    <location>
        <begin position="512"/>
        <end position="530"/>
    </location>
</feature>
<evidence type="ECO:0000313" key="13">
    <source>
        <dbReference type="Proteomes" id="UP000694851"/>
    </source>
</evidence>
<feature type="region of interest" description="Disordered" evidence="10">
    <location>
        <begin position="452"/>
        <end position="567"/>
    </location>
</feature>
<feature type="domain" description="SH3" evidence="11">
    <location>
        <begin position="561"/>
        <end position="622"/>
    </location>
</feature>
<feature type="region of interest" description="Disordered" evidence="10">
    <location>
        <begin position="706"/>
        <end position="813"/>
    </location>
</feature>
<dbReference type="InterPro" id="IPR021090">
    <property type="entry name" value="SPIDER"/>
</dbReference>
<dbReference type="CDD" id="cd09492">
    <property type="entry name" value="SAM_SASH1_repeat2"/>
    <property type="match status" value="1"/>
</dbReference>
<name>A0A8B7R3R6_HIPAR</name>
<dbReference type="InterPro" id="IPR013761">
    <property type="entry name" value="SAM/pointed_sf"/>
</dbReference>
<keyword evidence="4" id="KW-0597">Phosphoprotein</keyword>
<dbReference type="PROSITE" id="PS50105">
    <property type="entry name" value="SAM_DOMAIN"/>
    <property type="match status" value="2"/>
</dbReference>
<dbReference type="Pfam" id="PF07653">
    <property type="entry name" value="SH3_2"/>
    <property type="match status" value="1"/>
</dbReference>
<evidence type="ECO:0000259" key="12">
    <source>
        <dbReference type="PROSITE" id="PS50105"/>
    </source>
</evidence>
<dbReference type="Proteomes" id="UP000694851">
    <property type="component" value="Unplaced"/>
</dbReference>
<keyword evidence="13" id="KW-1185">Reference proteome</keyword>
<feature type="region of interest" description="Disordered" evidence="10">
    <location>
        <begin position="909"/>
        <end position="1061"/>
    </location>
</feature>
<dbReference type="CDD" id="cd11967">
    <property type="entry name" value="SH3_SASH1"/>
    <property type="match status" value="1"/>
</dbReference>
<comment type="subcellular location">
    <subcellularLocation>
        <location evidence="1">Cytoplasm</location>
    </subcellularLocation>
</comment>
<dbReference type="Pfam" id="PF00536">
    <property type="entry name" value="SAM_1"/>
    <property type="match status" value="1"/>
</dbReference>
<comment type="function">
    <text evidence="6">Is a positive regulator of NF-kappa-B signaling downstream of TLR4 activation. It acts as a scaffold molecule to assemble a molecular complex that includes TRAF6, MAP3K7, CHUK and IKBKB, thereby facilitating NF-kappa-B signaling activation. Regulates TRAF6 and MAP3K7 ubiquitination. Involved in the regulation of cell mobility. Regulates lipolysaccharide (LPS)-induced endothelial cell migration. Is involved in the regulation of skin pigmentation through the control of melanocyte migration in the epidermis.</text>
</comment>
<evidence type="ECO:0000256" key="4">
    <source>
        <dbReference type="ARBA" id="ARBA00022553"/>
    </source>
</evidence>
<gene>
    <name evidence="14" type="primary">SASH1</name>
</gene>
<feature type="region of interest" description="Disordered" evidence="10">
    <location>
        <begin position="1"/>
        <end position="24"/>
    </location>
</feature>
<dbReference type="PANTHER" id="PTHR12301:SF3">
    <property type="entry name" value="SAM AND SH3 DOMAIN-CONTAINING PROTEIN 1"/>
    <property type="match status" value="1"/>
</dbReference>
<dbReference type="InterPro" id="IPR037627">
    <property type="entry name" value="SASH1_SAM_repeat1"/>
</dbReference>
<dbReference type="FunFam" id="1.10.150.50:FF:000024">
    <property type="entry name" value="Putative sam and sh3 domain-containing protein 1"/>
    <property type="match status" value="1"/>
</dbReference>